<dbReference type="Proteomes" id="UP001222027">
    <property type="component" value="Unassembled WGS sequence"/>
</dbReference>
<proteinExistence type="predicted"/>
<sequence length="140" mass="15144">MALPASTYCSPASSTSSSSPRLKTPLRRGRRRSPALADRFLDDFLRLANAHGSFRSATLALQQDLAAARSQSAVATSSASRAVSAPSAALGRSWPSSRRPLENSRRGHSPVPPPGRQPTQRRRGFYDDGFNLVDFSVQFT</sequence>
<evidence type="ECO:0000313" key="3">
    <source>
        <dbReference type="Proteomes" id="UP001222027"/>
    </source>
</evidence>
<feature type="compositionally biased region" description="Basic residues" evidence="1">
    <location>
        <begin position="24"/>
        <end position="33"/>
    </location>
</feature>
<feature type="compositionally biased region" description="Low complexity" evidence="1">
    <location>
        <begin position="1"/>
        <end position="23"/>
    </location>
</feature>
<feature type="region of interest" description="Disordered" evidence="1">
    <location>
        <begin position="1"/>
        <end position="33"/>
    </location>
</feature>
<evidence type="ECO:0000256" key="1">
    <source>
        <dbReference type="SAM" id="MobiDB-lite"/>
    </source>
</evidence>
<comment type="caution">
    <text evidence="2">The sequence shown here is derived from an EMBL/GenBank/DDBJ whole genome shotgun (WGS) entry which is preliminary data.</text>
</comment>
<gene>
    <name evidence="2" type="ORF">OPV22_002458</name>
</gene>
<organism evidence="2 3">
    <name type="scientific">Ensete ventricosum</name>
    <name type="common">Abyssinian banana</name>
    <name type="synonym">Musa ensete</name>
    <dbReference type="NCBI Taxonomy" id="4639"/>
    <lineage>
        <taxon>Eukaryota</taxon>
        <taxon>Viridiplantae</taxon>
        <taxon>Streptophyta</taxon>
        <taxon>Embryophyta</taxon>
        <taxon>Tracheophyta</taxon>
        <taxon>Spermatophyta</taxon>
        <taxon>Magnoliopsida</taxon>
        <taxon>Liliopsida</taxon>
        <taxon>Zingiberales</taxon>
        <taxon>Musaceae</taxon>
        <taxon>Ensete</taxon>
    </lineage>
</organism>
<reference evidence="2 3" key="1">
    <citation type="submission" date="2022-12" db="EMBL/GenBank/DDBJ databases">
        <title>Chromosome-scale assembly of the Ensete ventricosum genome.</title>
        <authorList>
            <person name="Dussert Y."/>
            <person name="Stocks J."/>
            <person name="Wendawek A."/>
            <person name="Woldeyes F."/>
            <person name="Nichols R.A."/>
            <person name="Borrell J.S."/>
        </authorList>
    </citation>
    <scope>NUCLEOTIDE SEQUENCE [LARGE SCALE GENOMIC DNA]</scope>
    <source>
        <strain evidence="3">cv. Maze</strain>
        <tissue evidence="2">Seeds</tissue>
    </source>
</reference>
<protein>
    <submittedName>
        <fullName evidence="2">Uncharacterized protein</fullName>
    </submittedName>
</protein>
<dbReference type="AlphaFoldDB" id="A0AAV8RXZ1"/>
<dbReference type="EMBL" id="JAQQAF010000001">
    <property type="protein sequence ID" value="KAJ8512024.1"/>
    <property type="molecule type" value="Genomic_DNA"/>
</dbReference>
<evidence type="ECO:0000313" key="2">
    <source>
        <dbReference type="EMBL" id="KAJ8512024.1"/>
    </source>
</evidence>
<feature type="compositionally biased region" description="Low complexity" evidence="1">
    <location>
        <begin position="70"/>
        <end position="89"/>
    </location>
</feature>
<name>A0AAV8RXZ1_ENSVE</name>
<keyword evidence="3" id="KW-1185">Reference proteome</keyword>
<feature type="region of interest" description="Disordered" evidence="1">
    <location>
        <begin position="70"/>
        <end position="124"/>
    </location>
</feature>
<accession>A0AAV8RXZ1</accession>